<proteinExistence type="predicted"/>
<dbReference type="Proteomes" id="UP000285405">
    <property type="component" value="Unassembled WGS sequence"/>
</dbReference>
<evidence type="ECO:0000256" key="5">
    <source>
        <dbReference type="PROSITE-ProRule" id="PRU00175"/>
    </source>
</evidence>
<reference evidence="9 10" key="1">
    <citation type="journal article" date="2018" name="BMC Genomics">
        <title>Comparative genome analyses reveal sequence features reflecting distinct modes of host-adaptation between dicot and monocot powdery mildew.</title>
        <authorList>
            <person name="Wu Y."/>
            <person name="Ma X."/>
            <person name="Pan Z."/>
            <person name="Kale S.D."/>
            <person name="Song Y."/>
            <person name="King H."/>
            <person name="Zhang Q."/>
            <person name="Presley C."/>
            <person name="Deng X."/>
            <person name="Wei C.I."/>
            <person name="Xiao S."/>
        </authorList>
    </citation>
    <scope>NUCLEOTIDE SEQUENCE [LARGE SCALE GENOMIC DNA]</scope>
    <source>
        <strain evidence="9">UCSC1</strain>
    </source>
</reference>
<dbReference type="OrthoDB" id="5357315at2759"/>
<comment type="subcellular location">
    <subcellularLocation>
        <location evidence="1">Membrane</location>
    </subcellularLocation>
</comment>
<evidence type="ECO:0000256" key="7">
    <source>
        <dbReference type="SAM" id="Phobius"/>
    </source>
</evidence>
<dbReference type="InterPro" id="IPR013083">
    <property type="entry name" value="Znf_RING/FYVE/PHD"/>
</dbReference>
<gene>
    <name evidence="9" type="ORF">GcC1_093010</name>
</gene>
<evidence type="ECO:0000256" key="3">
    <source>
        <dbReference type="ARBA" id="ARBA00022989"/>
    </source>
</evidence>
<keyword evidence="5" id="KW-0479">Metal-binding</keyword>
<feature type="compositionally biased region" description="Low complexity" evidence="6">
    <location>
        <begin position="118"/>
        <end position="129"/>
    </location>
</feature>
<dbReference type="SMART" id="SM00184">
    <property type="entry name" value="RING"/>
    <property type="match status" value="1"/>
</dbReference>
<dbReference type="InterPro" id="IPR001841">
    <property type="entry name" value="Znf_RING"/>
</dbReference>
<dbReference type="GO" id="GO:0008270">
    <property type="term" value="F:zinc ion binding"/>
    <property type="evidence" value="ECO:0007669"/>
    <property type="project" value="UniProtKB-KW"/>
</dbReference>
<dbReference type="SUPFAM" id="SSF57850">
    <property type="entry name" value="RING/U-box"/>
    <property type="match status" value="1"/>
</dbReference>
<evidence type="ECO:0000256" key="1">
    <source>
        <dbReference type="ARBA" id="ARBA00004370"/>
    </source>
</evidence>
<evidence type="ECO:0000313" key="9">
    <source>
        <dbReference type="EMBL" id="RKF72523.1"/>
    </source>
</evidence>
<feature type="compositionally biased region" description="Polar residues" evidence="6">
    <location>
        <begin position="513"/>
        <end position="523"/>
    </location>
</feature>
<dbReference type="GO" id="GO:0006511">
    <property type="term" value="P:ubiquitin-dependent protein catabolic process"/>
    <property type="evidence" value="ECO:0007669"/>
    <property type="project" value="TreeGrafter"/>
</dbReference>
<evidence type="ECO:0000256" key="2">
    <source>
        <dbReference type="ARBA" id="ARBA00022692"/>
    </source>
</evidence>
<feature type="region of interest" description="Disordered" evidence="6">
    <location>
        <begin position="304"/>
        <end position="331"/>
    </location>
</feature>
<dbReference type="PROSITE" id="PS50089">
    <property type="entry name" value="ZF_RING_2"/>
    <property type="match status" value="1"/>
</dbReference>
<dbReference type="GO" id="GO:0016020">
    <property type="term" value="C:membrane"/>
    <property type="evidence" value="ECO:0007669"/>
    <property type="project" value="UniProtKB-SubCell"/>
</dbReference>
<keyword evidence="5" id="KW-0862">Zinc</keyword>
<dbReference type="Pfam" id="PF13639">
    <property type="entry name" value="zf-RING_2"/>
    <property type="match status" value="1"/>
</dbReference>
<dbReference type="Gene3D" id="3.50.30.30">
    <property type="match status" value="1"/>
</dbReference>
<dbReference type="FunFam" id="3.30.40.10:FF:000364">
    <property type="entry name" value="Protease-associated PA domain protein"/>
    <property type="match status" value="1"/>
</dbReference>
<protein>
    <submittedName>
        <fullName evidence="9">PA and RING finger domain-containing protein</fullName>
    </submittedName>
</protein>
<dbReference type="GO" id="GO:0061630">
    <property type="term" value="F:ubiquitin protein ligase activity"/>
    <property type="evidence" value="ECO:0007669"/>
    <property type="project" value="TreeGrafter"/>
</dbReference>
<name>A0A420IDB0_9PEZI</name>
<feature type="domain" description="RING-type" evidence="8">
    <location>
        <begin position="732"/>
        <end position="775"/>
    </location>
</feature>
<feature type="transmembrane region" description="Helical" evidence="7">
    <location>
        <begin position="603"/>
        <end position="623"/>
    </location>
</feature>
<dbReference type="Gene3D" id="3.30.40.10">
    <property type="entry name" value="Zinc/RING finger domain, C3HC4 (zinc finger)"/>
    <property type="match status" value="1"/>
</dbReference>
<dbReference type="InterPro" id="IPR051826">
    <property type="entry name" value="E3_ubiquitin-ligase_domain"/>
</dbReference>
<dbReference type="AlphaFoldDB" id="A0A420IDB0"/>
<comment type="caution">
    <text evidence="9">The sequence shown here is derived from an EMBL/GenBank/DDBJ whole genome shotgun (WGS) entry which is preliminary data.</text>
</comment>
<dbReference type="GO" id="GO:0005737">
    <property type="term" value="C:cytoplasm"/>
    <property type="evidence" value="ECO:0007669"/>
    <property type="project" value="TreeGrafter"/>
</dbReference>
<accession>A0A420IDB0</accession>
<evidence type="ECO:0000259" key="8">
    <source>
        <dbReference type="PROSITE" id="PS50089"/>
    </source>
</evidence>
<keyword evidence="4 7" id="KW-0472">Membrane</keyword>
<dbReference type="SUPFAM" id="SSF52025">
    <property type="entry name" value="PA domain"/>
    <property type="match status" value="1"/>
</dbReference>
<dbReference type="Pfam" id="PF02225">
    <property type="entry name" value="PA"/>
    <property type="match status" value="1"/>
</dbReference>
<keyword evidence="5" id="KW-0863">Zinc-finger</keyword>
<dbReference type="CDD" id="cd16473">
    <property type="entry name" value="RING-H2_RNF103"/>
    <property type="match status" value="1"/>
</dbReference>
<feature type="region of interest" description="Disordered" evidence="6">
    <location>
        <begin position="507"/>
        <end position="529"/>
    </location>
</feature>
<dbReference type="InterPro" id="IPR003137">
    <property type="entry name" value="PA_domain"/>
</dbReference>
<dbReference type="EMBL" id="MCBR01009400">
    <property type="protein sequence ID" value="RKF72523.1"/>
    <property type="molecule type" value="Genomic_DNA"/>
</dbReference>
<dbReference type="InterPro" id="IPR046450">
    <property type="entry name" value="PA_dom_sf"/>
</dbReference>
<dbReference type="PANTHER" id="PTHR22765">
    <property type="entry name" value="RING FINGER AND PROTEASE ASSOCIATED DOMAIN-CONTAINING"/>
    <property type="match status" value="1"/>
</dbReference>
<feature type="region of interest" description="Disordered" evidence="6">
    <location>
        <begin position="106"/>
        <end position="136"/>
    </location>
</feature>
<feature type="compositionally biased region" description="Basic and acidic residues" evidence="6">
    <location>
        <begin position="316"/>
        <end position="331"/>
    </location>
</feature>
<dbReference type="PANTHER" id="PTHR22765:SF406">
    <property type="entry name" value="PA AND RING FINGER DOMAIN PROTEIN (AFU_ORTHOLOGUE AFUA_2G02470)"/>
    <property type="match status" value="1"/>
</dbReference>
<evidence type="ECO:0000313" key="10">
    <source>
        <dbReference type="Proteomes" id="UP000285405"/>
    </source>
</evidence>
<evidence type="ECO:0000256" key="6">
    <source>
        <dbReference type="SAM" id="MobiDB-lite"/>
    </source>
</evidence>
<keyword evidence="3 7" id="KW-1133">Transmembrane helix</keyword>
<organism evidence="9 10">
    <name type="scientific">Golovinomyces cichoracearum</name>
    <dbReference type="NCBI Taxonomy" id="62708"/>
    <lineage>
        <taxon>Eukaryota</taxon>
        <taxon>Fungi</taxon>
        <taxon>Dikarya</taxon>
        <taxon>Ascomycota</taxon>
        <taxon>Pezizomycotina</taxon>
        <taxon>Leotiomycetes</taxon>
        <taxon>Erysiphales</taxon>
        <taxon>Erysiphaceae</taxon>
        <taxon>Golovinomyces</taxon>
    </lineage>
</organism>
<sequence>MRAQILLAAAFFMTAALITYVSLWPLQSSHPFQKLRTGSIPNPDARTFFSLQTLFSLFPPNALITLTHDNTTTFLARPAAFGPRLPSKGLIGQVWIGSDFDELTSGGEQGCSDVPGWSTSSSNRNSDSSLRQVSADGGFKQKLNPVHITGAELEDESSETHPTQLNSLTGISEPVLPASNDQTDDHLHYPLPSSNLLNSNTKKSVLARKSHADIQSLQETAEISGKIVLLSRGGCGFLEKAKWSQRRGAVALIVGDNTKDGPLIQMFAREDSLSVTIPSVFTSYTTAQLLCSLVNSGSKVRRRNYTDGYPTSDSYKSTEKGKGISNHPEKTSNKYQIFKNTHLTEKNKLDSRFNRIFQAIKVKDLGWFGSIFSSNANIDSKLERSRPPSSGQHDWVVDDLETESSINSKSAKSIKHPDLTKLARFYTTKKSEEKSSLEDGFVIGVQDWRDSDLLNITKSKNLEQERRETSSLNPTNLIDIEKNPEFHVLHEKKNTGALQAAPEEFVPLKGGSITPSSGEYSYENNDENPTRINRKSAVENRKLISKDFLHSFVDDEKKKICFPGIKSAPGDQESLYDPDEEQSEGLWVTLSSSTGANSILETLLVLVISPLITLTVVYVLLLIRFRYRQQRWRAPKSVVKRLPVRTYQTMDSSGSFSPRFPNMLSLSVTTPLLEGVPKSCCKSQAIGLISDTNSLFCKYSKSQDSTPRDSNHEKTVDDSATWKKQTRIQEECAVCLEEYIDGVSRIMGLPCGHEFHVDCITPWLTTRRRTCPICKGDVVRSLARSNRYEPYQDCSGDEENDLGQIVHMVNSSSYFRIPINYGARNDIL</sequence>
<keyword evidence="2 7" id="KW-0812">Transmembrane</keyword>
<evidence type="ECO:0000256" key="4">
    <source>
        <dbReference type="ARBA" id="ARBA00023136"/>
    </source>
</evidence>